<evidence type="ECO:0000313" key="8">
    <source>
        <dbReference type="EMBL" id="MFD2660240.1"/>
    </source>
</evidence>
<organism evidence="8 9">
    <name type="scientific">Paenibacillus thailandensis</name>
    <dbReference type="NCBI Taxonomy" id="393250"/>
    <lineage>
        <taxon>Bacteria</taxon>
        <taxon>Bacillati</taxon>
        <taxon>Bacillota</taxon>
        <taxon>Bacilli</taxon>
        <taxon>Bacillales</taxon>
        <taxon>Paenibacillaceae</taxon>
        <taxon>Paenibacillus</taxon>
    </lineage>
</organism>
<keyword evidence="3 6" id="KW-1133">Transmembrane helix</keyword>
<evidence type="ECO:0000256" key="1">
    <source>
        <dbReference type="ARBA" id="ARBA00022475"/>
    </source>
</evidence>
<dbReference type="PANTHER" id="PTHR41335:SF1">
    <property type="entry name" value="MEMBRANE PROTEIN"/>
    <property type="match status" value="1"/>
</dbReference>
<evidence type="ECO:0000313" key="9">
    <source>
        <dbReference type="Proteomes" id="UP001597493"/>
    </source>
</evidence>
<protein>
    <submittedName>
        <fullName evidence="8">Lipopolysaccharide assembly LapA domain-containing protein</fullName>
    </submittedName>
</protein>
<accession>A0ABW5QVP2</accession>
<keyword evidence="1" id="KW-1003">Cell membrane</keyword>
<dbReference type="PANTHER" id="PTHR41335">
    <property type="entry name" value="MEMBRANE PROTEIN-RELATED"/>
    <property type="match status" value="1"/>
</dbReference>
<keyword evidence="2 6" id="KW-0812">Transmembrane</keyword>
<evidence type="ECO:0000256" key="4">
    <source>
        <dbReference type="ARBA" id="ARBA00023136"/>
    </source>
</evidence>
<feature type="compositionally biased region" description="Basic and acidic residues" evidence="5">
    <location>
        <begin position="91"/>
        <end position="103"/>
    </location>
</feature>
<evidence type="ECO:0000256" key="2">
    <source>
        <dbReference type="ARBA" id="ARBA00022692"/>
    </source>
</evidence>
<dbReference type="InterPro" id="IPR010445">
    <property type="entry name" value="LapA_dom"/>
</dbReference>
<dbReference type="Proteomes" id="UP001597493">
    <property type="component" value="Unassembled WGS sequence"/>
</dbReference>
<feature type="region of interest" description="Disordered" evidence="5">
    <location>
        <begin position="81"/>
        <end position="118"/>
    </location>
</feature>
<dbReference type="RefSeq" id="WP_379271280.1">
    <property type="nucleotide sequence ID" value="NZ_JBHUGT010000018.1"/>
</dbReference>
<keyword evidence="9" id="KW-1185">Reference proteome</keyword>
<reference evidence="9" key="1">
    <citation type="journal article" date="2019" name="Int. J. Syst. Evol. Microbiol.">
        <title>The Global Catalogue of Microorganisms (GCM) 10K type strain sequencing project: providing services to taxonomists for standard genome sequencing and annotation.</title>
        <authorList>
            <consortium name="The Broad Institute Genomics Platform"/>
            <consortium name="The Broad Institute Genome Sequencing Center for Infectious Disease"/>
            <person name="Wu L."/>
            <person name="Ma J."/>
        </authorList>
    </citation>
    <scope>NUCLEOTIDE SEQUENCE [LARGE SCALE GENOMIC DNA]</scope>
    <source>
        <strain evidence="9">TISTR 1827</strain>
    </source>
</reference>
<feature type="domain" description="Lipopolysaccharide assembly protein A" evidence="7">
    <location>
        <begin position="24"/>
        <end position="81"/>
    </location>
</feature>
<evidence type="ECO:0000256" key="3">
    <source>
        <dbReference type="ARBA" id="ARBA00022989"/>
    </source>
</evidence>
<dbReference type="Pfam" id="PF06305">
    <property type="entry name" value="LapA_dom"/>
    <property type="match status" value="1"/>
</dbReference>
<evidence type="ECO:0000259" key="7">
    <source>
        <dbReference type="Pfam" id="PF06305"/>
    </source>
</evidence>
<gene>
    <name evidence="8" type="ORF">ACFSW5_08140</name>
</gene>
<feature type="transmembrane region" description="Helical" evidence="6">
    <location>
        <begin position="41"/>
        <end position="62"/>
    </location>
</feature>
<keyword evidence="4 6" id="KW-0472">Membrane</keyword>
<dbReference type="EMBL" id="JBHUMY010000007">
    <property type="protein sequence ID" value="MFD2660240.1"/>
    <property type="molecule type" value="Genomic_DNA"/>
</dbReference>
<sequence length="118" mass="12551">MKGQILLIAALVFAFIIALFAVINVDSVQVNFLFTKTQIPLILVILASTLLGGATVGLFGGIRQFKLQRSVRALEKKLAETASGPDAAAIRPEEGGVRADRAHSQAQDLPPRGERAAD</sequence>
<comment type="caution">
    <text evidence="8">The sequence shown here is derived from an EMBL/GenBank/DDBJ whole genome shotgun (WGS) entry which is preliminary data.</text>
</comment>
<evidence type="ECO:0000256" key="6">
    <source>
        <dbReference type="SAM" id="Phobius"/>
    </source>
</evidence>
<proteinExistence type="predicted"/>
<evidence type="ECO:0000256" key="5">
    <source>
        <dbReference type="SAM" id="MobiDB-lite"/>
    </source>
</evidence>
<name>A0ABW5QVP2_9BACL</name>